<evidence type="ECO:0000313" key="2">
    <source>
        <dbReference type="Proteomes" id="UP001500618"/>
    </source>
</evidence>
<sequence>MTHSKENTYASITLLTQPDCGWCEHAKKVLTIVSADHPLTITEIDLHSQDGQRLTANNPVPYAPGILLDGHLIAFGRPSERALRRALTNRKEH</sequence>
<comment type="caution">
    <text evidence="1">The sequence shown here is derived from an EMBL/GenBank/DDBJ whole genome shotgun (WGS) entry which is preliminary data.</text>
</comment>
<dbReference type="RefSeq" id="WP_163568734.1">
    <property type="nucleotide sequence ID" value="NZ_BAAANY010000045.1"/>
</dbReference>
<reference evidence="1 2" key="1">
    <citation type="journal article" date="2019" name="Int. J. Syst. Evol. Microbiol.">
        <title>The Global Catalogue of Microorganisms (GCM) 10K type strain sequencing project: providing services to taxonomists for standard genome sequencing and annotation.</title>
        <authorList>
            <consortium name="The Broad Institute Genomics Platform"/>
            <consortium name="The Broad Institute Genome Sequencing Center for Infectious Disease"/>
            <person name="Wu L."/>
            <person name="Ma J."/>
        </authorList>
    </citation>
    <scope>NUCLEOTIDE SEQUENCE [LARGE SCALE GENOMIC DNA]</scope>
    <source>
        <strain evidence="1 2">JCM 14718</strain>
    </source>
</reference>
<accession>A0ABN2J8Z7</accession>
<organism evidence="1 2">
    <name type="scientific">Fodinicola feengrottensis</name>
    <dbReference type="NCBI Taxonomy" id="435914"/>
    <lineage>
        <taxon>Bacteria</taxon>
        <taxon>Bacillati</taxon>
        <taxon>Actinomycetota</taxon>
        <taxon>Actinomycetes</taxon>
        <taxon>Mycobacteriales</taxon>
        <taxon>Fodinicola</taxon>
    </lineage>
</organism>
<dbReference type="EMBL" id="BAAANY010000045">
    <property type="protein sequence ID" value="GAA1720402.1"/>
    <property type="molecule type" value="Genomic_DNA"/>
</dbReference>
<dbReference type="Proteomes" id="UP001500618">
    <property type="component" value="Unassembled WGS sequence"/>
</dbReference>
<proteinExistence type="predicted"/>
<dbReference type="InterPro" id="IPR036249">
    <property type="entry name" value="Thioredoxin-like_sf"/>
</dbReference>
<evidence type="ECO:0000313" key="1">
    <source>
        <dbReference type="EMBL" id="GAA1720402.1"/>
    </source>
</evidence>
<dbReference type="SUPFAM" id="SSF52833">
    <property type="entry name" value="Thioredoxin-like"/>
    <property type="match status" value="1"/>
</dbReference>
<name>A0ABN2J8Z7_9ACTN</name>
<protein>
    <recommendedName>
        <fullName evidence="3">Glutaredoxin</fullName>
    </recommendedName>
</protein>
<keyword evidence="2" id="KW-1185">Reference proteome</keyword>
<dbReference type="Gene3D" id="3.40.30.10">
    <property type="entry name" value="Glutaredoxin"/>
    <property type="match status" value="1"/>
</dbReference>
<evidence type="ECO:0008006" key="3">
    <source>
        <dbReference type="Google" id="ProtNLM"/>
    </source>
</evidence>
<gene>
    <name evidence="1" type="ORF">GCM10009765_80760</name>
</gene>